<keyword evidence="3" id="KW-1185">Reference proteome</keyword>
<sequence>MQTLIDHLIELWRVTSAALLFGAGLPAVFAIGVRMHGLAGQVPQSSPTRRRAIAATAGLCYAVVLLTVVAGVVFVARGFLAARLGIHLFGQA</sequence>
<dbReference type="EMBL" id="JAAXOP010000026">
    <property type="protein sequence ID" value="NKY54239.1"/>
    <property type="molecule type" value="Genomic_DNA"/>
</dbReference>
<reference evidence="2 3" key="1">
    <citation type="submission" date="2020-04" db="EMBL/GenBank/DDBJ databases">
        <title>MicrobeNet Type strains.</title>
        <authorList>
            <person name="Nicholson A.C."/>
        </authorList>
    </citation>
    <scope>NUCLEOTIDE SEQUENCE [LARGE SCALE GENOMIC DNA]</scope>
    <source>
        <strain evidence="2 3">JCM 12354</strain>
    </source>
</reference>
<dbReference type="AlphaFoldDB" id="A0A846YBS6"/>
<evidence type="ECO:0000256" key="1">
    <source>
        <dbReference type="SAM" id="Phobius"/>
    </source>
</evidence>
<comment type="caution">
    <text evidence="2">The sequence shown here is derived from an EMBL/GenBank/DDBJ whole genome shotgun (WGS) entry which is preliminary data.</text>
</comment>
<accession>A0A846YBS6</accession>
<feature type="transmembrane region" description="Helical" evidence="1">
    <location>
        <begin position="12"/>
        <end position="33"/>
    </location>
</feature>
<gene>
    <name evidence="2" type="ORF">HGA08_29015</name>
</gene>
<keyword evidence="1" id="KW-0812">Transmembrane</keyword>
<dbReference type="RefSeq" id="WP_067877017.1">
    <property type="nucleotide sequence ID" value="NZ_JAAXOP010000026.1"/>
</dbReference>
<keyword evidence="1" id="KW-0472">Membrane</keyword>
<name>A0A846YBS6_9NOCA</name>
<feature type="transmembrane region" description="Helical" evidence="1">
    <location>
        <begin position="53"/>
        <end position="76"/>
    </location>
</feature>
<keyword evidence="1" id="KW-1133">Transmembrane helix</keyword>
<proteinExistence type="predicted"/>
<dbReference type="Proteomes" id="UP000565711">
    <property type="component" value="Unassembled WGS sequence"/>
</dbReference>
<protein>
    <submittedName>
        <fullName evidence="2">Uncharacterized protein</fullName>
    </submittedName>
</protein>
<organism evidence="2 3">
    <name type="scientific">Nocardia vermiculata</name>
    <dbReference type="NCBI Taxonomy" id="257274"/>
    <lineage>
        <taxon>Bacteria</taxon>
        <taxon>Bacillati</taxon>
        <taxon>Actinomycetota</taxon>
        <taxon>Actinomycetes</taxon>
        <taxon>Mycobacteriales</taxon>
        <taxon>Nocardiaceae</taxon>
        <taxon>Nocardia</taxon>
    </lineage>
</organism>
<evidence type="ECO:0000313" key="2">
    <source>
        <dbReference type="EMBL" id="NKY54239.1"/>
    </source>
</evidence>
<evidence type="ECO:0000313" key="3">
    <source>
        <dbReference type="Proteomes" id="UP000565711"/>
    </source>
</evidence>